<organism evidence="1 2">
    <name type="scientific">Vaccinium darrowii</name>
    <dbReference type="NCBI Taxonomy" id="229202"/>
    <lineage>
        <taxon>Eukaryota</taxon>
        <taxon>Viridiplantae</taxon>
        <taxon>Streptophyta</taxon>
        <taxon>Embryophyta</taxon>
        <taxon>Tracheophyta</taxon>
        <taxon>Spermatophyta</taxon>
        <taxon>Magnoliopsida</taxon>
        <taxon>eudicotyledons</taxon>
        <taxon>Gunneridae</taxon>
        <taxon>Pentapetalae</taxon>
        <taxon>asterids</taxon>
        <taxon>Ericales</taxon>
        <taxon>Ericaceae</taxon>
        <taxon>Vaccinioideae</taxon>
        <taxon>Vaccinieae</taxon>
        <taxon>Vaccinium</taxon>
    </lineage>
</organism>
<keyword evidence="2" id="KW-1185">Reference proteome</keyword>
<protein>
    <submittedName>
        <fullName evidence="1">Uncharacterized protein</fullName>
    </submittedName>
</protein>
<gene>
    <name evidence="1" type="ORF">Vadar_033092</name>
</gene>
<accession>A0ACB7Z962</accession>
<dbReference type="EMBL" id="CM037154">
    <property type="protein sequence ID" value="KAH7861963.1"/>
    <property type="molecule type" value="Genomic_DNA"/>
</dbReference>
<dbReference type="Proteomes" id="UP000828048">
    <property type="component" value="Chromosome 4"/>
</dbReference>
<reference evidence="1 2" key="1">
    <citation type="journal article" date="2021" name="Hortic Res">
        <title>High-quality reference genome and annotation aids understanding of berry development for evergreen blueberry (Vaccinium darrowii).</title>
        <authorList>
            <person name="Yu J."/>
            <person name="Hulse-Kemp A.M."/>
            <person name="Babiker E."/>
            <person name="Staton M."/>
        </authorList>
    </citation>
    <scope>NUCLEOTIDE SEQUENCE [LARGE SCALE GENOMIC DNA]</scope>
    <source>
        <strain evidence="2">cv. NJ 8807/NJ 8810</strain>
        <tissue evidence="1">Young leaf</tissue>
    </source>
</reference>
<sequence>MSKEKAKEVDEIAVGHGFGTQESVANINVHPSYMGQSMVSGEHKSKKRKSIKLGNLSLLTHGFRLRRLEEEAAEVDKALMQLAGPKAYFVHCLPAERGVEVTDEVIEAPNSIVFPQAWNRMHAQNAVMLHVLGL</sequence>
<proteinExistence type="predicted"/>
<comment type="caution">
    <text evidence="1">The sequence shown here is derived from an EMBL/GenBank/DDBJ whole genome shotgun (WGS) entry which is preliminary data.</text>
</comment>
<evidence type="ECO:0000313" key="1">
    <source>
        <dbReference type="EMBL" id="KAH7861963.1"/>
    </source>
</evidence>
<name>A0ACB7Z962_9ERIC</name>
<evidence type="ECO:0000313" key="2">
    <source>
        <dbReference type="Proteomes" id="UP000828048"/>
    </source>
</evidence>